<dbReference type="Gene3D" id="3.40.50.150">
    <property type="entry name" value="Vaccinia Virus protein VP39"/>
    <property type="match status" value="1"/>
</dbReference>
<dbReference type="InterPro" id="IPR013216">
    <property type="entry name" value="Methyltransf_11"/>
</dbReference>
<keyword evidence="3" id="KW-1185">Reference proteome</keyword>
<dbReference type="EMBL" id="NVQC01000022">
    <property type="protein sequence ID" value="PTL35858.1"/>
    <property type="molecule type" value="Genomic_DNA"/>
</dbReference>
<dbReference type="GO" id="GO:0008757">
    <property type="term" value="F:S-adenosylmethionine-dependent methyltransferase activity"/>
    <property type="evidence" value="ECO:0007669"/>
    <property type="project" value="InterPro"/>
</dbReference>
<name>A0A2T4TXL8_9BACT</name>
<dbReference type="AlphaFoldDB" id="A0A2T4TXL8"/>
<dbReference type="Proteomes" id="UP000241436">
    <property type="component" value="Unassembled WGS sequence"/>
</dbReference>
<sequence length="423" mass="46690">MPDAAVLFGAGRTSVFSAPHPDRVRPALCSLRRRLSSWPRVSPVVRLLGSVAGGTLLHQSDRARHLHAAGHLDVGEGVSIAAGQALGDFWRAVLDHPGPRLVFGAGALVGYPGQAGKVWPTLVVDLSATALATVLSRAPAIQGDLDAGCLRLASPHSECDLIEEVKPLLACGQGASLHVALAPGLPPEDARTYRGWDEAIQRFVELSRDLTVMNLEMYARFKLVADRIAALGDDPFRILDVGGREWFFSAFLPRNRVTVADLETTGLDGRALPFPPRSFDIVTCHHVLEHVPESDRPALLAELVRVARRRVYLTGPFRETPFAAEIDHFLSQLAPDNPYLQEHLQMGLPSLVEVETWLRDRGLSYTVEPITRCNTWLLALVLSALQQTRPDDCREVNRYYNRRLQELDRGEPAYQSLIEIRVN</sequence>
<proteinExistence type="predicted"/>
<protein>
    <recommendedName>
        <fullName evidence="1">Methyltransferase type 11 domain-containing protein</fullName>
    </recommendedName>
</protein>
<evidence type="ECO:0000313" key="2">
    <source>
        <dbReference type="EMBL" id="PTL35858.1"/>
    </source>
</evidence>
<dbReference type="Pfam" id="PF08241">
    <property type="entry name" value="Methyltransf_11"/>
    <property type="match status" value="1"/>
</dbReference>
<dbReference type="InterPro" id="IPR029063">
    <property type="entry name" value="SAM-dependent_MTases_sf"/>
</dbReference>
<accession>A0A2T4TXL8</accession>
<reference evidence="2 3" key="1">
    <citation type="submission" date="2017-09" db="EMBL/GenBank/DDBJ databases">
        <title>Bloom of a denitrifying methanotroph, Candidatus Methylomirabilis limnetica, in a deep stratified lake.</title>
        <authorList>
            <person name="Graf J.S."/>
            <person name="Marchant H.K."/>
            <person name="Tienken D."/>
            <person name="Hach P.F."/>
            <person name="Brand A."/>
            <person name="Schubert C.J."/>
            <person name="Kuypers M.M."/>
            <person name="Milucka J."/>
        </authorList>
    </citation>
    <scope>NUCLEOTIDE SEQUENCE [LARGE SCALE GENOMIC DNA]</scope>
    <source>
        <strain evidence="2 3">Zug</strain>
    </source>
</reference>
<feature type="domain" description="Methyltransferase type 11" evidence="1">
    <location>
        <begin position="263"/>
        <end position="310"/>
    </location>
</feature>
<comment type="caution">
    <text evidence="2">The sequence shown here is derived from an EMBL/GenBank/DDBJ whole genome shotgun (WGS) entry which is preliminary data.</text>
</comment>
<gene>
    <name evidence="2" type="ORF">CLG94_08895</name>
</gene>
<organism evidence="2 3">
    <name type="scientific">Candidatus Methylomirabilis limnetica</name>
    <dbReference type="NCBI Taxonomy" id="2033718"/>
    <lineage>
        <taxon>Bacteria</taxon>
        <taxon>Candidatus Methylomirabilota</taxon>
        <taxon>Candidatus Methylomirabilia</taxon>
        <taxon>Candidatus Methylomirabilales</taxon>
        <taxon>Candidatus Methylomirabilaceae</taxon>
        <taxon>Candidatus Methylomirabilis</taxon>
    </lineage>
</organism>
<evidence type="ECO:0000313" key="3">
    <source>
        <dbReference type="Proteomes" id="UP000241436"/>
    </source>
</evidence>
<reference evidence="3" key="2">
    <citation type="journal article" date="2018" name="Environ. Microbiol.">
        <title>Bloom of a denitrifying methanotroph, 'Candidatus Methylomirabilis limnetica', in a deep stratified lake.</title>
        <authorList>
            <person name="Graf J.S."/>
            <person name="Mayr M.J."/>
            <person name="Marchant H.K."/>
            <person name="Tienken D."/>
            <person name="Hach P.F."/>
            <person name="Brand A."/>
            <person name="Schubert C.J."/>
            <person name="Kuypers M.M."/>
            <person name="Milucka J."/>
        </authorList>
    </citation>
    <scope>NUCLEOTIDE SEQUENCE [LARGE SCALE GENOMIC DNA]</scope>
    <source>
        <strain evidence="3">Zug</strain>
    </source>
</reference>
<dbReference type="SUPFAM" id="SSF53335">
    <property type="entry name" value="S-adenosyl-L-methionine-dependent methyltransferases"/>
    <property type="match status" value="1"/>
</dbReference>
<evidence type="ECO:0000259" key="1">
    <source>
        <dbReference type="Pfam" id="PF08241"/>
    </source>
</evidence>